<dbReference type="InterPro" id="IPR011527">
    <property type="entry name" value="ABC1_TM_dom"/>
</dbReference>
<dbReference type="Gene3D" id="3.40.50.300">
    <property type="entry name" value="P-loop containing nucleotide triphosphate hydrolases"/>
    <property type="match status" value="1"/>
</dbReference>
<evidence type="ECO:0000256" key="5">
    <source>
        <dbReference type="ARBA" id="ARBA00022989"/>
    </source>
</evidence>
<dbReference type="GO" id="GO:0015421">
    <property type="term" value="F:ABC-type oligopeptide transporter activity"/>
    <property type="evidence" value="ECO:0007669"/>
    <property type="project" value="TreeGrafter"/>
</dbReference>
<dbReference type="InterPro" id="IPR003439">
    <property type="entry name" value="ABC_transporter-like_ATP-bd"/>
</dbReference>
<keyword evidence="10" id="KW-0378">Hydrolase</keyword>
<feature type="transmembrane region" description="Helical" evidence="7">
    <location>
        <begin position="12"/>
        <end position="34"/>
    </location>
</feature>
<dbReference type="GO" id="GO:0005886">
    <property type="term" value="C:plasma membrane"/>
    <property type="evidence" value="ECO:0007669"/>
    <property type="project" value="UniProtKB-SubCell"/>
</dbReference>
<feature type="transmembrane region" description="Helical" evidence="7">
    <location>
        <begin position="123"/>
        <end position="144"/>
    </location>
</feature>
<dbReference type="Proteomes" id="UP000394068">
    <property type="component" value="Unassembled WGS sequence"/>
</dbReference>
<evidence type="ECO:0000256" key="6">
    <source>
        <dbReference type="ARBA" id="ARBA00023136"/>
    </source>
</evidence>
<gene>
    <name evidence="10" type="ORF">NCTC5386_00367</name>
</gene>
<evidence type="ECO:0000313" key="10">
    <source>
        <dbReference type="EMBL" id="VTS12554.1"/>
    </source>
</evidence>
<dbReference type="Pfam" id="PF00005">
    <property type="entry name" value="ABC_tran"/>
    <property type="match status" value="1"/>
</dbReference>
<dbReference type="CDD" id="cd07346">
    <property type="entry name" value="ABC_6TM_exporters"/>
    <property type="match status" value="1"/>
</dbReference>
<dbReference type="SUPFAM" id="SSF90123">
    <property type="entry name" value="ABC transporter transmembrane region"/>
    <property type="match status" value="1"/>
</dbReference>
<dbReference type="EC" id="3.6.3.-" evidence="10"/>
<dbReference type="PROSITE" id="PS50929">
    <property type="entry name" value="ABC_TM1F"/>
    <property type="match status" value="1"/>
</dbReference>
<dbReference type="InterPro" id="IPR039421">
    <property type="entry name" value="Type_1_exporter"/>
</dbReference>
<comment type="subcellular location">
    <subcellularLocation>
        <location evidence="1">Cell membrane</location>
        <topology evidence="1">Multi-pass membrane protein</topology>
    </subcellularLocation>
</comment>
<evidence type="ECO:0000256" key="2">
    <source>
        <dbReference type="ARBA" id="ARBA00022692"/>
    </source>
</evidence>
<feature type="transmembrane region" description="Helical" evidence="7">
    <location>
        <begin position="273"/>
        <end position="292"/>
    </location>
</feature>
<dbReference type="InterPro" id="IPR003593">
    <property type="entry name" value="AAA+_ATPase"/>
</dbReference>
<keyword evidence="6 7" id="KW-0472">Membrane</keyword>
<evidence type="ECO:0000256" key="3">
    <source>
        <dbReference type="ARBA" id="ARBA00022741"/>
    </source>
</evidence>
<dbReference type="SMART" id="SM00382">
    <property type="entry name" value="AAA"/>
    <property type="match status" value="1"/>
</dbReference>
<dbReference type="PANTHER" id="PTHR43394:SF1">
    <property type="entry name" value="ATP-BINDING CASSETTE SUB-FAMILY B MEMBER 10, MITOCHONDRIAL"/>
    <property type="match status" value="1"/>
</dbReference>
<dbReference type="Gene3D" id="1.20.1560.10">
    <property type="entry name" value="ABC transporter type 1, transmembrane domain"/>
    <property type="match status" value="1"/>
</dbReference>
<feature type="transmembrane region" description="Helical" evidence="7">
    <location>
        <begin position="234"/>
        <end position="253"/>
    </location>
</feature>
<accession>A0A4U9XHC8</accession>
<protein>
    <submittedName>
        <fullName evidence="10">ABC transporter, ATP-binding protein</fullName>
        <ecNumber evidence="10">3.6.3.-</ecNumber>
    </submittedName>
</protein>
<keyword evidence="5 7" id="KW-1133">Transmembrane helix</keyword>
<dbReference type="Pfam" id="PF00664">
    <property type="entry name" value="ABC_membrane"/>
    <property type="match status" value="1"/>
</dbReference>
<keyword evidence="3" id="KW-0547">Nucleotide-binding</keyword>
<dbReference type="RefSeq" id="WP_143920694.1">
    <property type="nucleotide sequence ID" value="NZ_CABEHT010000001.1"/>
</dbReference>
<dbReference type="InterPro" id="IPR036640">
    <property type="entry name" value="ABC1_TM_sf"/>
</dbReference>
<dbReference type="GO" id="GO:0005524">
    <property type="term" value="F:ATP binding"/>
    <property type="evidence" value="ECO:0007669"/>
    <property type="project" value="UniProtKB-KW"/>
</dbReference>
<dbReference type="PROSITE" id="PS50893">
    <property type="entry name" value="ABC_TRANSPORTER_2"/>
    <property type="match status" value="1"/>
</dbReference>
<evidence type="ECO:0000259" key="9">
    <source>
        <dbReference type="PROSITE" id="PS50929"/>
    </source>
</evidence>
<dbReference type="InterPro" id="IPR027417">
    <property type="entry name" value="P-loop_NTPase"/>
</dbReference>
<dbReference type="PANTHER" id="PTHR43394">
    <property type="entry name" value="ATP-DEPENDENT PERMEASE MDL1, MITOCHONDRIAL"/>
    <property type="match status" value="1"/>
</dbReference>
<evidence type="ECO:0000256" key="1">
    <source>
        <dbReference type="ARBA" id="ARBA00004651"/>
    </source>
</evidence>
<evidence type="ECO:0000313" key="11">
    <source>
        <dbReference type="Proteomes" id="UP000394068"/>
    </source>
</evidence>
<feature type="transmembrane region" description="Helical" evidence="7">
    <location>
        <begin position="46"/>
        <end position="67"/>
    </location>
</feature>
<organism evidence="10 11">
    <name type="scientific">Streptococcus pseudoporcinus</name>
    <dbReference type="NCBI Taxonomy" id="361101"/>
    <lineage>
        <taxon>Bacteria</taxon>
        <taxon>Bacillati</taxon>
        <taxon>Bacillota</taxon>
        <taxon>Bacilli</taxon>
        <taxon>Lactobacillales</taxon>
        <taxon>Streptococcaceae</taxon>
        <taxon>Streptococcus</taxon>
    </lineage>
</organism>
<evidence type="ECO:0000259" key="8">
    <source>
        <dbReference type="PROSITE" id="PS50893"/>
    </source>
</evidence>
<dbReference type="AlphaFoldDB" id="A0A4U9XHC8"/>
<dbReference type="PROSITE" id="PS00211">
    <property type="entry name" value="ABC_TRANSPORTER_1"/>
    <property type="match status" value="1"/>
</dbReference>
<name>A0A4U9XHC8_9STRE</name>
<keyword evidence="4 10" id="KW-0067">ATP-binding</keyword>
<keyword evidence="2 7" id="KW-0812">Transmembrane</keyword>
<evidence type="ECO:0000256" key="4">
    <source>
        <dbReference type="ARBA" id="ARBA00022840"/>
    </source>
</evidence>
<feature type="domain" description="ABC transmembrane type-1" evidence="9">
    <location>
        <begin position="14"/>
        <end position="294"/>
    </location>
</feature>
<dbReference type="EMBL" id="CABEHT010000001">
    <property type="protein sequence ID" value="VTS12554.1"/>
    <property type="molecule type" value="Genomic_DNA"/>
</dbReference>
<sequence>MKIEIVKKHCFLIIFLSIIIILESILSITLPYLSKLLLDEVIIGNHYSLLSMIILSFAVIIVLQLLLGSLISRGSAKIETDISFRLRDNIIKKCLNLKIISSSQRSNIQTVLIQDTESYATNLVNIFYTVFSNSIRVVGCLILVFYINPLLSTICVFFLCLYIIWIIFIGEKIKSLTNRIQLSKEKIIQTSDNILYNILPIRIYSLFSNSYSKYYKSIEDNANFVKKTRNYTNYISIVSAIIISIATFVPLFVGVGLIKSSNLTVGDLVAFNAYTNMLFSPITLLIGTISTIKTTRIYENRIINLLDYLKQFYVEKKGKIENGFTDNFSLKVCGGEIYGGEKLLIKDINFACHSGDVVQIVGDNGCGKTLFLQTLMRIVDFNGDIFLDDKLISNKEIEDINEDIVYVSNDLEFVEGSLSDNIFGDISINEILDLVCLTDRLLKADDINSLDMETIQKNFSSGEIQKLKIARALMKSPKVLLLDEMFSQISQGDSDVILNGILNKFPHTIVIIVEHHYRSDYVSMVYKIKDLHLVKELI</sequence>
<proteinExistence type="predicted"/>
<dbReference type="InterPro" id="IPR017871">
    <property type="entry name" value="ABC_transporter-like_CS"/>
</dbReference>
<reference evidence="10 11" key="1">
    <citation type="submission" date="2019-05" db="EMBL/GenBank/DDBJ databases">
        <authorList>
            <consortium name="Pathogen Informatics"/>
        </authorList>
    </citation>
    <scope>NUCLEOTIDE SEQUENCE [LARGE SCALE GENOMIC DNA]</scope>
    <source>
        <strain evidence="10 11">NCTC5386</strain>
    </source>
</reference>
<feature type="transmembrane region" description="Helical" evidence="7">
    <location>
        <begin position="150"/>
        <end position="170"/>
    </location>
</feature>
<dbReference type="SUPFAM" id="SSF52540">
    <property type="entry name" value="P-loop containing nucleoside triphosphate hydrolases"/>
    <property type="match status" value="1"/>
</dbReference>
<feature type="domain" description="ABC transporter" evidence="8">
    <location>
        <begin position="330"/>
        <end position="538"/>
    </location>
</feature>
<dbReference type="GO" id="GO:0016887">
    <property type="term" value="F:ATP hydrolysis activity"/>
    <property type="evidence" value="ECO:0007669"/>
    <property type="project" value="InterPro"/>
</dbReference>
<evidence type="ECO:0000256" key="7">
    <source>
        <dbReference type="SAM" id="Phobius"/>
    </source>
</evidence>